<accession>E3DMK2</accession>
<name>E3DMK2_HALPG</name>
<dbReference type="PATRIC" id="fig|572479.3.peg.1287"/>
<evidence type="ECO:0000313" key="3">
    <source>
        <dbReference type="Proteomes" id="UP000006866"/>
    </source>
</evidence>
<dbReference type="AlphaFoldDB" id="E3DMK2"/>
<dbReference type="HOGENOM" id="CLU_505053_0_0_9"/>
<dbReference type="Proteomes" id="UP000006866">
    <property type="component" value="Chromosome"/>
</dbReference>
<dbReference type="InterPro" id="IPR021136">
    <property type="entry name" value="Flagellar_hook_control-like_C"/>
</dbReference>
<reference evidence="2 3" key="2">
    <citation type="journal article" date="2011" name="Stand. Genomic Sci.">
        <title>Complete genome sequence of the extremely halophilic Halanaerobium praevalens type strain (GSL).</title>
        <authorList>
            <person name="Ivanova N."/>
            <person name="Sikorski J."/>
            <person name="Chertkov O."/>
            <person name="Nolan M."/>
            <person name="Lucas S."/>
            <person name="Hammon N."/>
            <person name="Deshpande S."/>
            <person name="Cheng J.F."/>
            <person name="Tapia R."/>
            <person name="Han C."/>
            <person name="Goodwin L."/>
            <person name="Pitluck S."/>
            <person name="Huntemann M."/>
            <person name="Liolios K."/>
            <person name="Pagani I."/>
            <person name="Mavromatis K."/>
            <person name="Ovchinikova G."/>
            <person name="Pati A."/>
            <person name="Chen A."/>
            <person name="Palaniappan K."/>
            <person name="Land M."/>
            <person name="Hauser L."/>
            <person name="Brambilla E.M."/>
            <person name="Kannan K.P."/>
            <person name="Rohde M."/>
            <person name="Tindall B.J."/>
            <person name="Goker M."/>
            <person name="Detter J.C."/>
            <person name="Woyke T."/>
            <person name="Bristow J."/>
            <person name="Eisen J.A."/>
            <person name="Markowitz V."/>
            <person name="Hugenholtz P."/>
            <person name="Kyrpides N.C."/>
            <person name="Klenk H.P."/>
            <person name="Lapidus A."/>
        </authorList>
    </citation>
    <scope>NUCLEOTIDE SEQUENCE [LARGE SCALE GENOMIC DNA]</scope>
    <source>
        <strain evidence="3">ATCC 33744 / DSM 2228 / GSL</strain>
    </source>
</reference>
<dbReference type="InterPro" id="IPR038610">
    <property type="entry name" value="FliK-like_C_sf"/>
</dbReference>
<protein>
    <recommendedName>
        <fullName evidence="1">Flagellar hook-length control protein-like C-terminal domain-containing protein</fullName>
    </recommendedName>
</protein>
<evidence type="ECO:0000259" key="1">
    <source>
        <dbReference type="Pfam" id="PF02120"/>
    </source>
</evidence>
<dbReference type="RefSeq" id="WP_014553437.1">
    <property type="nucleotide sequence ID" value="NC_017455.1"/>
</dbReference>
<reference evidence="3" key="1">
    <citation type="submission" date="2010-10" db="EMBL/GenBank/DDBJ databases">
        <title>The complete genome of Halanaerobium praevalens DSM 2228.</title>
        <authorList>
            <consortium name="US DOE Joint Genome Institute (JGI-PGF)"/>
            <person name="Lucas S."/>
            <person name="Copeland A."/>
            <person name="Lapidus A."/>
            <person name="Glavina del Rio T."/>
            <person name="Dalin E."/>
            <person name="Tice H."/>
            <person name="Bruce D."/>
            <person name="Goodwin L."/>
            <person name="Pitluck S."/>
            <person name="Kyrpides N."/>
            <person name="Mavromatis K."/>
            <person name="Ivanova N."/>
            <person name="Ovchinnikova G."/>
            <person name="Chertkov O."/>
            <person name="Detter J.C."/>
            <person name="Han C."/>
            <person name="Larimer F."/>
            <person name="Land M."/>
            <person name="Hauser L."/>
            <person name="Markowitz V."/>
            <person name="Cheng J.-F."/>
            <person name="Hugenholtz P."/>
            <person name="Woyke T."/>
            <person name="Wu D."/>
            <person name="Tindall B."/>
            <person name="Pomrenke H.G."/>
            <person name="Brambilla E."/>
            <person name="Klenk H.-P."/>
            <person name="Eisen J.A."/>
        </authorList>
    </citation>
    <scope>NUCLEOTIDE SEQUENCE [LARGE SCALE GENOMIC DNA]</scope>
    <source>
        <strain evidence="3">ATCC 33744 / DSM 2228 / GSL</strain>
    </source>
</reference>
<keyword evidence="3" id="KW-1185">Reference proteome</keyword>
<evidence type="ECO:0000313" key="2">
    <source>
        <dbReference type="EMBL" id="ADO77410.1"/>
    </source>
</evidence>
<dbReference type="Pfam" id="PF02120">
    <property type="entry name" value="Flg_hook"/>
    <property type="match status" value="1"/>
</dbReference>
<dbReference type="eggNOG" id="ENOG502ZUSQ">
    <property type="taxonomic scope" value="Bacteria"/>
</dbReference>
<dbReference type="EMBL" id="CP002175">
    <property type="protein sequence ID" value="ADO77410.1"/>
    <property type="molecule type" value="Genomic_DNA"/>
</dbReference>
<feature type="domain" description="Flagellar hook-length control protein-like C-terminal" evidence="1">
    <location>
        <begin position="428"/>
        <end position="502"/>
    </location>
</feature>
<gene>
    <name evidence="2" type="ordered locus">Hprae_1273</name>
</gene>
<dbReference type="Gene3D" id="3.30.750.140">
    <property type="match status" value="1"/>
</dbReference>
<dbReference type="OrthoDB" id="2110300at2"/>
<sequence>MDLNGLAPIRKLDIGMLRQALNTDNLSSDEKQAKSQSTELLPEIFRLLASLEDDTQKMLLDSWAKMEMPLNEKTVSNLISYLENNPALTAEDKMAVIKAFAFLESNGLPFSEKMVDALRSIFNNNGNLSSTLDNFMSSQNSLNQEQLNNLLANLNLSELKDSLINIDNFSQHTQENVNQEAAASTANLNSNNLNSENLNEQPVQNIAQAGQENQSLNQNFKLDEQILNKFNNLDQETKNIILNNLDSLGKNFDQNTIKILNNFLANNNIEQGSQKTALLKAFAFLENNQLPLTENLIKEITAKFEQNVNQVVANLNNKEEILTNLNKSEQALLSQNESNINLAAETSQIAERLSLQAKISDQVLALFNQIEGQNEEKIADNLLGQKLINLQQQNQATPLMLALEIPVQLPNKKLSSLLLKIEAEKEKSETKNNKNKGYNISFILEFEKIGPIQTNVEINKNKINTTFFTESSDTAELIKNNFSKLQSVLQAKGFNIQNVKIKNFDNLAEKKQDFFNDLILPKLNNLDENGKYRHIDIKI</sequence>
<organism evidence="2 3">
    <name type="scientific">Halanaerobium praevalens (strain ATCC 33744 / DSM 2228 / GSL)</name>
    <dbReference type="NCBI Taxonomy" id="572479"/>
    <lineage>
        <taxon>Bacteria</taxon>
        <taxon>Bacillati</taxon>
        <taxon>Bacillota</taxon>
        <taxon>Clostridia</taxon>
        <taxon>Halanaerobiales</taxon>
        <taxon>Halanaerobiaceae</taxon>
        <taxon>Halanaerobium</taxon>
    </lineage>
</organism>
<dbReference type="KEGG" id="hpk:Hprae_1273"/>
<proteinExistence type="predicted"/>
<dbReference type="STRING" id="572479.Hprae_1273"/>